<dbReference type="GO" id="GO:0050660">
    <property type="term" value="F:flavin adenine dinucleotide binding"/>
    <property type="evidence" value="ECO:0007669"/>
    <property type="project" value="InterPro"/>
</dbReference>
<dbReference type="Pfam" id="PF02770">
    <property type="entry name" value="Acyl-CoA_dh_M"/>
    <property type="match status" value="1"/>
</dbReference>
<comment type="similarity">
    <text evidence="2">Belongs to the acyl-CoA dehydrogenase family.</text>
</comment>
<dbReference type="PANTHER" id="PTHR48083">
    <property type="entry name" value="MEDIUM-CHAIN SPECIFIC ACYL-COA DEHYDROGENASE, MITOCHONDRIAL-RELATED"/>
    <property type="match status" value="1"/>
</dbReference>
<evidence type="ECO:0000259" key="9">
    <source>
        <dbReference type="Pfam" id="PF02771"/>
    </source>
</evidence>
<evidence type="ECO:0000313" key="10">
    <source>
        <dbReference type="EMBL" id="CAB4795216.1"/>
    </source>
</evidence>
<dbReference type="InterPro" id="IPR050741">
    <property type="entry name" value="Acyl-CoA_dehydrogenase"/>
</dbReference>
<evidence type="ECO:0000259" key="8">
    <source>
        <dbReference type="Pfam" id="PF02770"/>
    </source>
</evidence>
<dbReference type="PANTHER" id="PTHR48083:SF13">
    <property type="entry name" value="ACYL-COA DEHYDROGENASE FAMILY MEMBER 11"/>
    <property type="match status" value="1"/>
</dbReference>
<organism evidence="10">
    <name type="scientific">freshwater metagenome</name>
    <dbReference type="NCBI Taxonomy" id="449393"/>
    <lineage>
        <taxon>unclassified sequences</taxon>
        <taxon>metagenomes</taxon>
        <taxon>ecological metagenomes</taxon>
    </lineage>
</organism>
<evidence type="ECO:0000256" key="1">
    <source>
        <dbReference type="ARBA" id="ARBA00001974"/>
    </source>
</evidence>
<keyword evidence="6" id="KW-0560">Oxidoreductase</keyword>
<evidence type="ECO:0000259" key="7">
    <source>
        <dbReference type="Pfam" id="PF00441"/>
    </source>
</evidence>
<accession>A0A6J6XIZ3</accession>
<dbReference type="InterPro" id="IPR037069">
    <property type="entry name" value="AcylCoA_DH/ox_N_sf"/>
</dbReference>
<dbReference type="InterPro" id="IPR009100">
    <property type="entry name" value="AcylCoA_DH/oxidase_NM_dom_sf"/>
</dbReference>
<feature type="domain" description="Acyl-CoA oxidase/dehydrogenase middle" evidence="8">
    <location>
        <begin position="133"/>
        <end position="233"/>
    </location>
</feature>
<dbReference type="Gene3D" id="1.20.140.10">
    <property type="entry name" value="Butyryl-CoA Dehydrogenase, subunit A, domain 3"/>
    <property type="match status" value="1"/>
</dbReference>
<dbReference type="InterPro" id="IPR036250">
    <property type="entry name" value="AcylCo_DH-like_C"/>
</dbReference>
<reference evidence="10" key="1">
    <citation type="submission" date="2020-05" db="EMBL/GenBank/DDBJ databases">
        <authorList>
            <person name="Chiriac C."/>
            <person name="Salcher M."/>
            <person name="Ghai R."/>
            <person name="Kavagutti S V."/>
        </authorList>
    </citation>
    <scope>NUCLEOTIDE SEQUENCE</scope>
</reference>
<evidence type="ECO:0000256" key="4">
    <source>
        <dbReference type="ARBA" id="ARBA00022630"/>
    </source>
</evidence>
<feature type="domain" description="Acyl-CoA dehydrogenase/oxidase N-terminal" evidence="9">
    <location>
        <begin position="9"/>
        <end position="129"/>
    </location>
</feature>
<dbReference type="InterPro" id="IPR046373">
    <property type="entry name" value="Acyl-CoA_Oxase/DH_mid-dom_sf"/>
</dbReference>
<comment type="cofactor">
    <cofactor evidence="1">
        <name>FAD</name>
        <dbReference type="ChEBI" id="CHEBI:57692"/>
    </cofactor>
</comment>
<feature type="domain" description="Acyl-CoA dehydrogenase/oxidase C-terminal" evidence="7">
    <location>
        <begin position="245"/>
        <end position="394"/>
    </location>
</feature>
<dbReference type="SUPFAM" id="SSF47203">
    <property type="entry name" value="Acyl-CoA dehydrogenase C-terminal domain-like"/>
    <property type="match status" value="1"/>
</dbReference>
<dbReference type="GO" id="GO:0003995">
    <property type="term" value="F:acyl-CoA dehydrogenase activity"/>
    <property type="evidence" value="ECO:0007669"/>
    <property type="project" value="TreeGrafter"/>
</dbReference>
<dbReference type="InterPro" id="IPR009075">
    <property type="entry name" value="AcylCo_DH/oxidase_C"/>
</dbReference>
<gene>
    <name evidence="10" type="ORF">UFOPK2996_00743</name>
    <name evidence="11" type="ORF">UFOPK3974_00363</name>
</gene>
<protein>
    <submittedName>
        <fullName evidence="10">Unannotated protein</fullName>
    </submittedName>
</protein>
<dbReference type="FunFam" id="2.40.110.10:FF:000002">
    <property type="entry name" value="Acyl-CoA dehydrogenase fadE12"/>
    <property type="match status" value="1"/>
</dbReference>
<dbReference type="AlphaFoldDB" id="A0A6J6XIZ3"/>
<evidence type="ECO:0000256" key="5">
    <source>
        <dbReference type="ARBA" id="ARBA00022827"/>
    </source>
</evidence>
<name>A0A6J6XIZ3_9ZZZZ</name>
<evidence type="ECO:0000256" key="6">
    <source>
        <dbReference type="ARBA" id="ARBA00023002"/>
    </source>
</evidence>
<keyword evidence="5" id="KW-0274">FAD</keyword>
<dbReference type="InterPro" id="IPR013786">
    <property type="entry name" value="AcylCoA_DH/ox_N"/>
</dbReference>
<dbReference type="GO" id="GO:0005737">
    <property type="term" value="C:cytoplasm"/>
    <property type="evidence" value="ECO:0007669"/>
    <property type="project" value="TreeGrafter"/>
</dbReference>
<comment type="subunit">
    <text evidence="3">Homodimer.</text>
</comment>
<dbReference type="GO" id="GO:0033539">
    <property type="term" value="P:fatty acid beta-oxidation using acyl-CoA dehydrogenase"/>
    <property type="evidence" value="ECO:0007669"/>
    <property type="project" value="TreeGrafter"/>
</dbReference>
<dbReference type="EMBL" id="CAFBOR010000031">
    <property type="protein sequence ID" value="CAB4981064.1"/>
    <property type="molecule type" value="Genomic_DNA"/>
</dbReference>
<dbReference type="InterPro" id="IPR006091">
    <property type="entry name" value="Acyl-CoA_Oxase/DH_mid-dom"/>
</dbReference>
<evidence type="ECO:0000256" key="3">
    <source>
        <dbReference type="ARBA" id="ARBA00011738"/>
    </source>
</evidence>
<proteinExistence type="inferred from homology"/>
<dbReference type="EMBL" id="CAFAAH010000084">
    <property type="protein sequence ID" value="CAB4795216.1"/>
    <property type="molecule type" value="Genomic_DNA"/>
</dbReference>
<dbReference type="Pfam" id="PF02771">
    <property type="entry name" value="Acyl-CoA_dh_N"/>
    <property type="match status" value="1"/>
</dbReference>
<dbReference type="SUPFAM" id="SSF56645">
    <property type="entry name" value="Acyl-CoA dehydrogenase NM domain-like"/>
    <property type="match status" value="1"/>
</dbReference>
<keyword evidence="4" id="KW-0285">Flavoprotein</keyword>
<dbReference type="Gene3D" id="1.10.540.10">
    <property type="entry name" value="Acyl-CoA dehydrogenase/oxidase, N-terminal domain"/>
    <property type="match status" value="1"/>
</dbReference>
<evidence type="ECO:0000313" key="11">
    <source>
        <dbReference type="EMBL" id="CAB4981064.1"/>
    </source>
</evidence>
<sequence>MDFSMSARAQDLKERLQAFVDEKVEPATPIYFEQIEESGDKRFHPPIMEELKVEARARGLWNLFLPNDKWGPGLTNVEYAPLAEIMGRNYLTSEATNCAAPDTGNMEVLAEFGTPEQQDQWLVPLLEGEIRSAFAMTEPWVASSDATNITSSIERDGDHYIVNAHKWWTSGALSPRCKVAILMGVSDPNADPHRRHSQILVPMDAPGVTVVRGLTVFGHDAGAGHAETLFENVRLPASAIIGGEGNGFAIAQARLGPGRIHHCMRAIGLAEKALELMCMRAQMRVAFGKPLADQGVVRDRIAESRMEIEQARLLTLKAAWLMDTVGAKGARIEISAIKVVAARTATNVIDRAIQLFGGAGVSSDWPLADMYAHARTLHLVDGPDDVHKMQIARREIARFESLRP</sequence>
<dbReference type="Gene3D" id="2.40.110.10">
    <property type="entry name" value="Butyryl-CoA Dehydrogenase, subunit A, domain 2"/>
    <property type="match status" value="1"/>
</dbReference>
<dbReference type="Pfam" id="PF00441">
    <property type="entry name" value="Acyl-CoA_dh_1"/>
    <property type="match status" value="1"/>
</dbReference>
<evidence type="ECO:0000256" key="2">
    <source>
        <dbReference type="ARBA" id="ARBA00009347"/>
    </source>
</evidence>